<dbReference type="InterPro" id="IPR055323">
    <property type="entry name" value="C57A10.07/YOR238W"/>
</dbReference>
<evidence type="ECO:0000313" key="1">
    <source>
        <dbReference type="EMBL" id="EDO17154.1"/>
    </source>
</evidence>
<organism evidence="2">
    <name type="scientific">Vanderwaltozyma polyspora (strain ATCC 22028 / DSM 70294 / BCRC 21397 / CBS 2163 / NBRC 10782 / NRRL Y-8283 / UCD 57-17)</name>
    <name type="common">Kluyveromyces polysporus</name>
    <dbReference type="NCBI Taxonomy" id="436907"/>
    <lineage>
        <taxon>Eukaryota</taxon>
        <taxon>Fungi</taxon>
        <taxon>Dikarya</taxon>
        <taxon>Ascomycota</taxon>
        <taxon>Saccharomycotina</taxon>
        <taxon>Saccharomycetes</taxon>
        <taxon>Saccharomycetales</taxon>
        <taxon>Saccharomycetaceae</taxon>
        <taxon>Vanderwaltozyma</taxon>
    </lineage>
</organism>
<evidence type="ECO:0000313" key="2">
    <source>
        <dbReference type="Proteomes" id="UP000000267"/>
    </source>
</evidence>
<dbReference type="KEGG" id="vpo:Kpol_1072p24"/>
<sequence>MSDSIDGPMRLIMVPCHGIWNPLHRSKDGKTNLGQDQSQWYLAPFQIEGYDHISMIKHGLAAINELLNHLAQEKSVVIFSGSQTKSAAGCLSEAQSYYLLMWNILKISEDELRLLFRGDNELLAFINEIHEGLLKNKISVDSLFEGKYITTEEFALDSFDNLLYSIYRFKQFIGYFPSYITIVGFGFKEDRFRKFHAKAIDFDSNKLKYISIDPNPLYESYLNGDTNFKDTEIYQKYMLDLNKNEFSNAVNLFEKDWYGNRNVLLSKKITRNCQNRYPAYDDVKILQFNEKLSDIEYFEQYVEGKMPWSLKH</sequence>
<name>A7TKP2_VANPO</name>
<protein>
    <submittedName>
        <fullName evidence="1">Uncharacterized protein</fullName>
    </submittedName>
</protein>
<dbReference type="EMBL" id="DS480409">
    <property type="protein sequence ID" value="EDO17154.1"/>
    <property type="molecule type" value="Genomic_DNA"/>
</dbReference>
<proteinExistence type="predicted"/>
<dbReference type="PANTHER" id="PTHR28110">
    <property type="entry name" value="TRANSMEMBRANE PROTEIN"/>
    <property type="match status" value="1"/>
</dbReference>
<dbReference type="RefSeq" id="XP_001645012.1">
    <property type="nucleotide sequence ID" value="XM_001644962.1"/>
</dbReference>
<dbReference type="PANTHER" id="PTHR28110:SF1">
    <property type="entry name" value="TRANSMEMBRANE PROTEIN"/>
    <property type="match status" value="1"/>
</dbReference>
<reference evidence="1 2" key="1">
    <citation type="journal article" date="2007" name="Proc. Natl. Acad. Sci. U.S.A.">
        <title>Independent sorting-out of thousands of duplicated gene pairs in two yeast species descended from a whole-genome duplication.</title>
        <authorList>
            <person name="Scannell D.R."/>
            <person name="Frank A.C."/>
            <person name="Conant G.C."/>
            <person name="Byrne K.P."/>
            <person name="Woolfit M."/>
            <person name="Wolfe K.H."/>
        </authorList>
    </citation>
    <scope>NUCLEOTIDE SEQUENCE [LARGE SCALE GENOMIC DNA]</scope>
    <source>
        <strain evidence="2">ATCC 22028 / DSM 70294 / BCRC 21397 / CBS 2163 / NBRC 10782 / NRRL Y-8283 / UCD 57-17</strain>
    </source>
</reference>
<dbReference type="AlphaFoldDB" id="A7TKP2"/>
<dbReference type="OrthoDB" id="4347at2759"/>
<dbReference type="GeneID" id="5545353"/>
<dbReference type="eggNOG" id="KOG4533">
    <property type="taxonomic scope" value="Eukaryota"/>
</dbReference>
<dbReference type="FunCoup" id="A7TKP2">
    <property type="interactions" value="63"/>
</dbReference>
<dbReference type="HOGENOM" id="CLU_048479_1_1_1"/>
<keyword evidence="2" id="KW-1185">Reference proteome</keyword>
<dbReference type="Proteomes" id="UP000000267">
    <property type="component" value="Unassembled WGS sequence"/>
</dbReference>
<dbReference type="PhylomeDB" id="A7TKP2"/>
<dbReference type="GO" id="GO:0005737">
    <property type="term" value="C:cytoplasm"/>
    <property type="evidence" value="ECO:0007669"/>
    <property type="project" value="TreeGrafter"/>
</dbReference>
<dbReference type="InParanoid" id="A7TKP2"/>
<accession>A7TKP2</accession>
<dbReference type="OMA" id="PYGCIGL"/>
<gene>
    <name evidence="1" type="ORF">Kpol_1072p24</name>
</gene>